<sequence>MLNSLQTTIYQHLSIKGFEVVDIIDENIKMPYIKLGNVKHTDKILRTGETIHYITWDLSYWYDGSNKGRKEINSKYMDIYNSLYELLYKEAGEYLISDCELSNDGDNGITEHYIDENTILYQASIKFNFVLQRK</sequence>
<dbReference type="RefSeq" id="WP_257560024.1">
    <property type="nucleotide sequence ID" value="NZ_JANKBY010000017.1"/>
</dbReference>
<organism evidence="1 2">
    <name type="scientific">Terrisporobacter muris</name>
    <dbReference type="NCBI Taxonomy" id="2963284"/>
    <lineage>
        <taxon>Bacteria</taxon>
        <taxon>Bacillati</taxon>
        <taxon>Bacillota</taxon>
        <taxon>Clostridia</taxon>
        <taxon>Peptostreptococcales</taxon>
        <taxon>Peptostreptococcaceae</taxon>
        <taxon>Terrisporobacter</taxon>
    </lineage>
</organism>
<evidence type="ECO:0000313" key="2">
    <source>
        <dbReference type="Proteomes" id="UP001140817"/>
    </source>
</evidence>
<gene>
    <name evidence="1" type="ORF">NSA58_02820</name>
</gene>
<protein>
    <recommendedName>
        <fullName evidence="3">DUF3168 domain-containing protein</fullName>
    </recommendedName>
</protein>
<name>A0A9X2M990_9FIRM</name>
<evidence type="ECO:0008006" key="3">
    <source>
        <dbReference type="Google" id="ProtNLM"/>
    </source>
</evidence>
<dbReference type="Proteomes" id="UP001140817">
    <property type="component" value="Unassembled WGS sequence"/>
</dbReference>
<accession>A0A9X2M990</accession>
<evidence type="ECO:0000313" key="1">
    <source>
        <dbReference type="EMBL" id="MCR1821710.1"/>
    </source>
</evidence>
<reference evidence="1" key="1">
    <citation type="submission" date="2022-07" db="EMBL/GenBank/DDBJ databases">
        <title>Enhanced cultured diversity of the mouse gut microbiota enables custom-made synthetic communities.</title>
        <authorList>
            <person name="Afrizal A."/>
        </authorList>
    </citation>
    <scope>NUCLEOTIDE SEQUENCE</scope>
    <source>
        <strain evidence="1">DSM 29186</strain>
    </source>
</reference>
<dbReference type="EMBL" id="JANKBY010000017">
    <property type="protein sequence ID" value="MCR1821710.1"/>
    <property type="molecule type" value="Genomic_DNA"/>
</dbReference>
<comment type="caution">
    <text evidence="1">The sequence shown here is derived from an EMBL/GenBank/DDBJ whole genome shotgun (WGS) entry which is preliminary data.</text>
</comment>
<keyword evidence="2" id="KW-1185">Reference proteome</keyword>
<dbReference type="AlphaFoldDB" id="A0A9X2M990"/>
<proteinExistence type="predicted"/>